<proteinExistence type="predicted"/>
<comment type="caution">
    <text evidence="2">The sequence shown here is derived from an EMBL/GenBank/DDBJ whole genome shotgun (WGS) entry which is preliminary data.</text>
</comment>
<evidence type="ECO:0000313" key="3">
    <source>
        <dbReference type="Proteomes" id="UP000237640"/>
    </source>
</evidence>
<evidence type="ECO:0000259" key="1">
    <source>
        <dbReference type="PROSITE" id="PS51352"/>
    </source>
</evidence>
<dbReference type="PANTHER" id="PTHR42852:SF13">
    <property type="entry name" value="PROTEIN DIPZ"/>
    <property type="match status" value="1"/>
</dbReference>
<dbReference type="InterPro" id="IPR050553">
    <property type="entry name" value="Thioredoxin_ResA/DsbE_sf"/>
</dbReference>
<dbReference type="RefSeq" id="WP_170068344.1">
    <property type="nucleotide sequence ID" value="NZ_PVYX01000003.1"/>
</dbReference>
<reference evidence="2 3" key="1">
    <citation type="submission" date="2018-03" db="EMBL/GenBank/DDBJ databases">
        <title>Genomic Encyclopedia of Archaeal and Bacterial Type Strains, Phase II (KMG-II): from individual species to whole genera.</title>
        <authorList>
            <person name="Goeker M."/>
        </authorList>
    </citation>
    <scope>NUCLEOTIDE SEQUENCE [LARGE SCALE GENOMIC DNA]</scope>
    <source>
        <strain evidence="2 3">DSM 25027</strain>
    </source>
</reference>
<feature type="domain" description="Thioredoxin" evidence="1">
    <location>
        <begin position="24"/>
        <end position="186"/>
    </location>
</feature>
<evidence type="ECO:0000313" key="2">
    <source>
        <dbReference type="EMBL" id="PRX53128.1"/>
    </source>
</evidence>
<dbReference type="GO" id="GO:0016853">
    <property type="term" value="F:isomerase activity"/>
    <property type="evidence" value="ECO:0007669"/>
    <property type="project" value="UniProtKB-KW"/>
</dbReference>
<keyword evidence="2" id="KW-0413">Isomerase</keyword>
<dbReference type="SUPFAM" id="SSF52833">
    <property type="entry name" value="Thioredoxin-like"/>
    <property type="match status" value="1"/>
</dbReference>
<dbReference type="Gene3D" id="3.40.30.10">
    <property type="entry name" value="Glutaredoxin"/>
    <property type="match status" value="1"/>
</dbReference>
<dbReference type="EMBL" id="PVYX01000003">
    <property type="protein sequence ID" value="PRX53128.1"/>
    <property type="molecule type" value="Genomic_DNA"/>
</dbReference>
<name>A0A2T0M6P0_9FLAO</name>
<organism evidence="2 3">
    <name type="scientific">Flagellimonas meridianipacifica</name>
    <dbReference type="NCBI Taxonomy" id="1080225"/>
    <lineage>
        <taxon>Bacteria</taxon>
        <taxon>Pseudomonadati</taxon>
        <taxon>Bacteroidota</taxon>
        <taxon>Flavobacteriia</taxon>
        <taxon>Flavobacteriales</taxon>
        <taxon>Flavobacteriaceae</taxon>
        <taxon>Flagellimonas</taxon>
    </lineage>
</organism>
<protein>
    <submittedName>
        <fullName evidence="2">Thiol-disulfide isomerase/thioredoxin</fullName>
    </submittedName>
</protein>
<dbReference type="InterPro" id="IPR013766">
    <property type="entry name" value="Thioredoxin_domain"/>
</dbReference>
<dbReference type="PANTHER" id="PTHR42852">
    <property type="entry name" value="THIOL:DISULFIDE INTERCHANGE PROTEIN DSBE"/>
    <property type="match status" value="1"/>
</dbReference>
<dbReference type="PROSITE" id="PS51352">
    <property type="entry name" value="THIOREDOXIN_2"/>
    <property type="match status" value="1"/>
</dbReference>
<dbReference type="InterPro" id="IPR000866">
    <property type="entry name" value="AhpC/TSA"/>
</dbReference>
<sequence>MMRYLLLIFFSVMLTLVGCGEKSKQNSDTSQEIVAKTIVSNSEENSKVKFPVYNFDSFEPMLHLEDDTTYIVNFWATWCKPCIEELPYFEKVNTEFKDNNVKVVLVSLDMPSMWKSRLEPFVEKKGLQSEVVILDDPKQNTWIPKVSEEWGGGIPATLIYNKDKRLFYEKGFTYEELTNELNQFIN</sequence>
<dbReference type="GO" id="GO:0016209">
    <property type="term" value="F:antioxidant activity"/>
    <property type="evidence" value="ECO:0007669"/>
    <property type="project" value="InterPro"/>
</dbReference>
<keyword evidence="3" id="KW-1185">Reference proteome</keyword>
<gene>
    <name evidence="2" type="ORF">CLV81_4030</name>
</gene>
<dbReference type="PROSITE" id="PS51257">
    <property type="entry name" value="PROKAR_LIPOPROTEIN"/>
    <property type="match status" value="1"/>
</dbReference>
<dbReference type="CDD" id="cd02966">
    <property type="entry name" value="TlpA_like_family"/>
    <property type="match status" value="1"/>
</dbReference>
<dbReference type="Proteomes" id="UP000237640">
    <property type="component" value="Unassembled WGS sequence"/>
</dbReference>
<dbReference type="InterPro" id="IPR036249">
    <property type="entry name" value="Thioredoxin-like_sf"/>
</dbReference>
<dbReference type="GO" id="GO:0016491">
    <property type="term" value="F:oxidoreductase activity"/>
    <property type="evidence" value="ECO:0007669"/>
    <property type="project" value="InterPro"/>
</dbReference>
<dbReference type="Pfam" id="PF00578">
    <property type="entry name" value="AhpC-TSA"/>
    <property type="match status" value="1"/>
</dbReference>
<dbReference type="AlphaFoldDB" id="A0A2T0M6P0"/>
<accession>A0A2T0M6P0</accession>